<dbReference type="CDD" id="cd00383">
    <property type="entry name" value="trans_reg_C"/>
    <property type="match status" value="1"/>
</dbReference>
<evidence type="ECO:0000256" key="1">
    <source>
        <dbReference type="ARBA" id="ARBA00022553"/>
    </source>
</evidence>
<feature type="DNA-binding region" description="OmpR/PhoB-type" evidence="7">
    <location>
        <begin position="132"/>
        <end position="231"/>
    </location>
</feature>
<comment type="caution">
    <text evidence="10">The sequence shown here is derived from an EMBL/GenBank/DDBJ whole genome shotgun (WGS) entry which is preliminary data.</text>
</comment>
<dbReference type="Proteomes" id="UP000703893">
    <property type="component" value="Unassembled WGS sequence"/>
</dbReference>
<dbReference type="InterPro" id="IPR016032">
    <property type="entry name" value="Sig_transdc_resp-reg_C-effctor"/>
</dbReference>
<dbReference type="InterPro" id="IPR001867">
    <property type="entry name" value="OmpR/PhoB-type_DNA-bd"/>
</dbReference>
<dbReference type="GO" id="GO:0005829">
    <property type="term" value="C:cytosol"/>
    <property type="evidence" value="ECO:0007669"/>
    <property type="project" value="TreeGrafter"/>
</dbReference>
<dbReference type="GO" id="GO:0000976">
    <property type="term" value="F:transcription cis-regulatory region binding"/>
    <property type="evidence" value="ECO:0007669"/>
    <property type="project" value="TreeGrafter"/>
</dbReference>
<dbReference type="Pfam" id="PF00072">
    <property type="entry name" value="Response_reg"/>
    <property type="match status" value="1"/>
</dbReference>
<gene>
    <name evidence="10" type="ORF">FJZ00_05085</name>
</gene>
<proteinExistence type="predicted"/>
<dbReference type="PANTHER" id="PTHR48111:SF21">
    <property type="entry name" value="DNA-BINDING DUAL MASTER TRANSCRIPTIONAL REGULATOR RPAA"/>
    <property type="match status" value="1"/>
</dbReference>
<feature type="domain" description="OmpR/PhoB-type" evidence="9">
    <location>
        <begin position="132"/>
        <end position="231"/>
    </location>
</feature>
<dbReference type="AlphaFoldDB" id="A0A938BIN1"/>
<dbReference type="GO" id="GO:0006355">
    <property type="term" value="P:regulation of DNA-templated transcription"/>
    <property type="evidence" value="ECO:0007669"/>
    <property type="project" value="InterPro"/>
</dbReference>
<evidence type="ECO:0000256" key="4">
    <source>
        <dbReference type="ARBA" id="ARBA00023125"/>
    </source>
</evidence>
<evidence type="ECO:0000259" key="9">
    <source>
        <dbReference type="PROSITE" id="PS51755"/>
    </source>
</evidence>
<dbReference type="SMART" id="SM00448">
    <property type="entry name" value="REC"/>
    <property type="match status" value="1"/>
</dbReference>
<dbReference type="InterPro" id="IPR039420">
    <property type="entry name" value="WalR-like"/>
</dbReference>
<dbReference type="GO" id="GO:0032993">
    <property type="term" value="C:protein-DNA complex"/>
    <property type="evidence" value="ECO:0007669"/>
    <property type="project" value="TreeGrafter"/>
</dbReference>
<keyword evidence="4 7" id="KW-0238">DNA-binding</keyword>
<dbReference type="PROSITE" id="PS50110">
    <property type="entry name" value="RESPONSE_REGULATORY"/>
    <property type="match status" value="1"/>
</dbReference>
<evidence type="ECO:0000313" key="10">
    <source>
        <dbReference type="EMBL" id="MBM3274502.1"/>
    </source>
</evidence>
<dbReference type="FunFam" id="3.40.50.2300:FF:000001">
    <property type="entry name" value="DNA-binding response regulator PhoB"/>
    <property type="match status" value="1"/>
</dbReference>
<reference evidence="10 11" key="1">
    <citation type="submission" date="2019-03" db="EMBL/GenBank/DDBJ databases">
        <title>Lake Tanganyika Metagenome-Assembled Genomes (MAGs).</title>
        <authorList>
            <person name="Tran P."/>
        </authorList>
    </citation>
    <scope>NUCLEOTIDE SEQUENCE [LARGE SCALE GENOMIC DNA]</scope>
    <source>
        <strain evidence="10">K_DeepCast_65m_m2_236</strain>
    </source>
</reference>
<dbReference type="InterPro" id="IPR001789">
    <property type="entry name" value="Sig_transdc_resp-reg_receiver"/>
</dbReference>
<evidence type="ECO:0000313" key="11">
    <source>
        <dbReference type="Proteomes" id="UP000703893"/>
    </source>
</evidence>
<keyword evidence="3" id="KW-0805">Transcription regulation</keyword>
<name>A0A938BIN1_9BACT</name>
<evidence type="ECO:0000256" key="7">
    <source>
        <dbReference type="PROSITE-ProRule" id="PRU01091"/>
    </source>
</evidence>
<dbReference type="SMART" id="SM00862">
    <property type="entry name" value="Trans_reg_C"/>
    <property type="match status" value="1"/>
</dbReference>
<dbReference type="EMBL" id="VGJX01000235">
    <property type="protein sequence ID" value="MBM3274502.1"/>
    <property type="molecule type" value="Genomic_DNA"/>
</dbReference>
<dbReference type="GO" id="GO:0000156">
    <property type="term" value="F:phosphorelay response regulator activity"/>
    <property type="evidence" value="ECO:0007669"/>
    <property type="project" value="TreeGrafter"/>
</dbReference>
<organism evidence="10 11">
    <name type="scientific">Candidatus Tanganyikabacteria bacterium</name>
    <dbReference type="NCBI Taxonomy" id="2961651"/>
    <lineage>
        <taxon>Bacteria</taxon>
        <taxon>Bacillati</taxon>
        <taxon>Candidatus Sericytochromatia</taxon>
        <taxon>Candidatus Tanganyikabacteria</taxon>
    </lineage>
</organism>
<keyword evidence="2" id="KW-0902">Two-component regulatory system</keyword>
<protein>
    <submittedName>
        <fullName evidence="10">Response regulator transcription factor</fullName>
    </submittedName>
</protein>
<dbReference type="InterPro" id="IPR011006">
    <property type="entry name" value="CheY-like_superfamily"/>
</dbReference>
<sequence>MPRILVVEDEVHIAKGLKFNLELEGHSVEVISDGMKAYEAVSDGGRPYDLIILDIMLPSLSGFDVCRGIRKQEIYTPILMLTAKSFDKDKITGLTVGADDYLTKPFNLEELIVRVHSLLRRRNWDRKRPAGPPDLRFRDVIIDFERALTTIAGIEVNLTPIELKVMRCLAAAQGRVVSREELMEVAWNLSGPVNTRTVDNFIMRLRRLFEADPSRPRHILSVRGEGYRLVTDPWAADGGSTE</sequence>
<evidence type="ECO:0000256" key="5">
    <source>
        <dbReference type="ARBA" id="ARBA00023163"/>
    </source>
</evidence>
<evidence type="ECO:0000256" key="2">
    <source>
        <dbReference type="ARBA" id="ARBA00023012"/>
    </source>
</evidence>
<accession>A0A938BIN1</accession>
<keyword evidence="1 6" id="KW-0597">Phosphoprotein</keyword>
<dbReference type="SUPFAM" id="SSF46894">
    <property type="entry name" value="C-terminal effector domain of the bipartite response regulators"/>
    <property type="match status" value="1"/>
</dbReference>
<dbReference type="SUPFAM" id="SSF52172">
    <property type="entry name" value="CheY-like"/>
    <property type="match status" value="1"/>
</dbReference>
<feature type="modified residue" description="4-aspartylphosphate" evidence="6">
    <location>
        <position position="54"/>
    </location>
</feature>
<evidence type="ECO:0000259" key="8">
    <source>
        <dbReference type="PROSITE" id="PS50110"/>
    </source>
</evidence>
<dbReference type="InterPro" id="IPR036388">
    <property type="entry name" value="WH-like_DNA-bd_sf"/>
</dbReference>
<dbReference type="Pfam" id="PF00486">
    <property type="entry name" value="Trans_reg_C"/>
    <property type="match status" value="1"/>
</dbReference>
<keyword evidence="5" id="KW-0804">Transcription</keyword>
<evidence type="ECO:0000256" key="3">
    <source>
        <dbReference type="ARBA" id="ARBA00023015"/>
    </source>
</evidence>
<dbReference type="PANTHER" id="PTHR48111">
    <property type="entry name" value="REGULATOR OF RPOS"/>
    <property type="match status" value="1"/>
</dbReference>
<feature type="domain" description="Response regulatory" evidence="8">
    <location>
        <begin position="3"/>
        <end position="119"/>
    </location>
</feature>
<dbReference type="PROSITE" id="PS51755">
    <property type="entry name" value="OMPR_PHOB"/>
    <property type="match status" value="1"/>
</dbReference>
<dbReference type="Gene3D" id="3.40.50.2300">
    <property type="match status" value="1"/>
</dbReference>
<dbReference type="Gene3D" id="1.10.10.10">
    <property type="entry name" value="Winged helix-like DNA-binding domain superfamily/Winged helix DNA-binding domain"/>
    <property type="match status" value="1"/>
</dbReference>
<dbReference type="Gene3D" id="6.10.250.690">
    <property type="match status" value="1"/>
</dbReference>
<dbReference type="CDD" id="cd17574">
    <property type="entry name" value="REC_OmpR"/>
    <property type="match status" value="1"/>
</dbReference>
<evidence type="ECO:0000256" key="6">
    <source>
        <dbReference type="PROSITE-ProRule" id="PRU00169"/>
    </source>
</evidence>